<dbReference type="CDD" id="cd00771">
    <property type="entry name" value="ThrRS_core"/>
    <property type="match status" value="1"/>
</dbReference>
<dbReference type="SUPFAM" id="SSF52954">
    <property type="entry name" value="Class II aaRS ABD-related"/>
    <property type="match status" value="1"/>
</dbReference>
<evidence type="ECO:0000256" key="3">
    <source>
        <dbReference type="ARBA" id="ARBA00022555"/>
    </source>
</evidence>
<dbReference type="Proteomes" id="UP000229675">
    <property type="component" value="Unassembled WGS sequence"/>
</dbReference>
<evidence type="ECO:0000259" key="14">
    <source>
        <dbReference type="PROSITE" id="PS50862"/>
    </source>
</evidence>
<dbReference type="FunFam" id="3.30.930.10:FF:000002">
    <property type="entry name" value="Threonine--tRNA ligase"/>
    <property type="match status" value="1"/>
</dbReference>
<dbReference type="NCBIfam" id="TIGR00418">
    <property type="entry name" value="thrS"/>
    <property type="match status" value="1"/>
</dbReference>
<evidence type="ECO:0000256" key="11">
    <source>
        <dbReference type="ARBA" id="ARBA00023146"/>
    </source>
</evidence>
<gene>
    <name evidence="13" type="primary">thrS</name>
    <name evidence="15" type="ORF">COT59_01665</name>
</gene>
<evidence type="ECO:0000256" key="9">
    <source>
        <dbReference type="ARBA" id="ARBA00022884"/>
    </source>
</evidence>
<dbReference type="PANTHER" id="PTHR11451">
    <property type="entry name" value="THREONINE-TRNA LIGASE"/>
    <property type="match status" value="1"/>
</dbReference>
<feature type="binding site" evidence="13">
    <location>
        <position position="444"/>
    </location>
    <ligand>
        <name>Zn(2+)</name>
        <dbReference type="ChEBI" id="CHEBI:29105"/>
        <note>catalytic</note>
    </ligand>
</feature>
<dbReference type="GO" id="GO:0046872">
    <property type="term" value="F:metal ion binding"/>
    <property type="evidence" value="ECO:0007669"/>
    <property type="project" value="UniProtKB-KW"/>
</dbReference>
<comment type="caution">
    <text evidence="15">The sequence shown here is derived from an EMBL/GenBank/DDBJ whole genome shotgun (WGS) entry which is preliminary data.</text>
</comment>
<dbReference type="InterPro" id="IPR018163">
    <property type="entry name" value="Thr/Ala-tRNA-synth_IIc_edit"/>
</dbReference>
<comment type="subunit">
    <text evidence="13">Homodimer.</text>
</comment>
<dbReference type="SUPFAM" id="SSF55681">
    <property type="entry name" value="Class II aaRS and biotin synthetases"/>
    <property type="match status" value="1"/>
</dbReference>
<dbReference type="Pfam" id="PF00587">
    <property type="entry name" value="tRNA-synt_2b"/>
    <property type="match status" value="1"/>
</dbReference>
<dbReference type="Gene3D" id="3.30.54.20">
    <property type="match status" value="1"/>
</dbReference>
<keyword evidence="6 13" id="KW-0547">Nucleotide-binding</keyword>
<dbReference type="FunFam" id="3.40.50.800:FF:000001">
    <property type="entry name" value="Threonine--tRNA ligase"/>
    <property type="match status" value="1"/>
</dbReference>
<evidence type="ECO:0000256" key="10">
    <source>
        <dbReference type="ARBA" id="ARBA00022917"/>
    </source>
</evidence>
<comment type="subcellular location">
    <subcellularLocation>
        <location evidence="13">Cytoplasm</location>
    </subcellularLocation>
</comment>
<sequence>MEIDMKIETVRHSLAHILAASVQELYPGTKFGIGPAIENGFYYDFDLLKAISPEDLPKIEKKMRDLLKQNIPFQKKIIAKAEAKALFKNQPYKLELIKDQQTGVYESGKFIDLCKGPHIKSTKEIPLDGFKLTRIAGAYWKGSEKNPMLTRIYGLAFDSKKELDDYLKLQQEAEKRDHRKLGETLDLFSFHSVAPATPFWHPKGMVIVNELQNYIRKLQREMGYLETSTPILVKKELYEISGHWEHYQENIFPLKIENEAFALKPMNCPESTYIYSSKIRSYKDLPLRLAEFGYLHRKEKTGVLTGLFRAYGFIQDDAHIYCQPDKIFDEITNVLKLLTKIHKDFNLKTSFAFATKPDKAMGDPKLWKKAENSLEFALKKNKLEYEMHPKDGAFYGPKLDVDVEDSLGRKWTIATIQLDFQIPERFNLFYIDQKGKKQRPVIIHRSSIGSFERFIGILLEHYAGALPFWLSPVQIWVIPIGSRHEKYAQKVSEELKDFRVEIKNENETVSKKIRAGEMQKIPFMLVVGDEEMKTESIRARERGKGDLGMIKLNKFIEKCQNYLNQPKT</sequence>
<dbReference type="InterPro" id="IPR033728">
    <property type="entry name" value="ThrRS_core"/>
</dbReference>
<proteinExistence type="inferred from homology"/>
<evidence type="ECO:0000256" key="12">
    <source>
        <dbReference type="ARBA" id="ARBA00049515"/>
    </source>
</evidence>
<dbReference type="GO" id="GO:0005524">
    <property type="term" value="F:ATP binding"/>
    <property type="evidence" value="ECO:0007669"/>
    <property type="project" value="UniProtKB-UniRule"/>
</dbReference>
<keyword evidence="10 13" id="KW-0648">Protein biosynthesis</keyword>
<dbReference type="EMBL" id="PEZD01000036">
    <property type="protein sequence ID" value="PIS17260.1"/>
    <property type="molecule type" value="Genomic_DNA"/>
</dbReference>
<dbReference type="EC" id="6.1.1.3" evidence="13"/>
<keyword evidence="2 13" id="KW-0963">Cytoplasm</keyword>
<keyword evidence="7 13" id="KW-0862">Zinc</keyword>
<keyword evidence="11 13" id="KW-0030">Aminoacyl-tRNA synthetase</keyword>
<dbReference type="Gene3D" id="3.30.980.10">
    <property type="entry name" value="Threonyl-trna Synthetase, Chain A, domain 2"/>
    <property type="match status" value="1"/>
</dbReference>
<feature type="binding site" evidence="13">
    <location>
        <position position="319"/>
    </location>
    <ligand>
        <name>Zn(2+)</name>
        <dbReference type="ChEBI" id="CHEBI:29105"/>
        <note>catalytic</note>
    </ligand>
</feature>
<dbReference type="GO" id="GO:0006435">
    <property type="term" value="P:threonyl-tRNA aminoacylation"/>
    <property type="evidence" value="ECO:0007669"/>
    <property type="project" value="UniProtKB-UniRule"/>
</dbReference>
<evidence type="ECO:0000256" key="5">
    <source>
        <dbReference type="ARBA" id="ARBA00022723"/>
    </source>
</evidence>
<organism evidence="15 16">
    <name type="scientific">Candidatus Nealsonbacteria bacterium CG09_land_8_20_14_0_10_42_14</name>
    <dbReference type="NCBI Taxonomy" id="1974707"/>
    <lineage>
        <taxon>Bacteria</taxon>
        <taxon>Candidatus Nealsoniibacteriota</taxon>
    </lineage>
</organism>
<dbReference type="Pfam" id="PF07973">
    <property type="entry name" value="tRNA_SAD"/>
    <property type="match status" value="1"/>
</dbReference>
<keyword evidence="4 13" id="KW-0436">Ligase</keyword>
<dbReference type="SMART" id="SM00863">
    <property type="entry name" value="tRNA_SAD"/>
    <property type="match status" value="1"/>
</dbReference>
<evidence type="ECO:0000313" key="16">
    <source>
        <dbReference type="Proteomes" id="UP000229675"/>
    </source>
</evidence>
<evidence type="ECO:0000256" key="6">
    <source>
        <dbReference type="ARBA" id="ARBA00022741"/>
    </source>
</evidence>
<evidence type="ECO:0000256" key="2">
    <source>
        <dbReference type="ARBA" id="ARBA00022490"/>
    </source>
</evidence>
<accession>A0A2H0WX60</accession>
<evidence type="ECO:0000256" key="4">
    <source>
        <dbReference type="ARBA" id="ARBA00022598"/>
    </source>
</evidence>
<keyword evidence="3 13" id="KW-0820">tRNA-binding</keyword>
<feature type="binding site" evidence="13">
    <location>
        <position position="268"/>
    </location>
    <ligand>
        <name>Zn(2+)</name>
        <dbReference type="ChEBI" id="CHEBI:29105"/>
        <note>catalytic</note>
    </ligand>
</feature>
<dbReference type="InterPro" id="IPR045864">
    <property type="entry name" value="aa-tRNA-synth_II/BPL/LPL"/>
</dbReference>
<dbReference type="PROSITE" id="PS50862">
    <property type="entry name" value="AA_TRNA_LIGASE_II"/>
    <property type="match status" value="1"/>
</dbReference>
<dbReference type="InterPro" id="IPR002320">
    <property type="entry name" value="Thr-tRNA-ligase_IIa"/>
</dbReference>
<dbReference type="Gene3D" id="3.30.930.10">
    <property type="entry name" value="Bira Bifunctional Protein, Domain 2"/>
    <property type="match status" value="1"/>
</dbReference>
<dbReference type="Gene3D" id="3.40.50.800">
    <property type="entry name" value="Anticodon-binding domain"/>
    <property type="match status" value="1"/>
</dbReference>
<dbReference type="PANTHER" id="PTHR11451:SF44">
    <property type="entry name" value="THREONINE--TRNA LIGASE, CHLOROPLASTIC_MITOCHONDRIAL 2"/>
    <property type="match status" value="1"/>
</dbReference>
<dbReference type="SUPFAM" id="SSF55186">
    <property type="entry name" value="ThrRS/AlaRS common domain"/>
    <property type="match status" value="1"/>
</dbReference>
<dbReference type="AlphaFoldDB" id="A0A2H0WX60"/>
<comment type="cofactor">
    <cofactor evidence="13">
        <name>Zn(2+)</name>
        <dbReference type="ChEBI" id="CHEBI:29105"/>
    </cofactor>
    <text evidence="13">Binds 1 zinc ion per subunit.</text>
</comment>
<dbReference type="GO" id="GO:0004829">
    <property type="term" value="F:threonine-tRNA ligase activity"/>
    <property type="evidence" value="ECO:0007669"/>
    <property type="project" value="UniProtKB-UniRule"/>
</dbReference>
<keyword evidence="5 13" id="KW-0479">Metal-binding</keyword>
<evidence type="ECO:0000256" key="1">
    <source>
        <dbReference type="ARBA" id="ARBA00008226"/>
    </source>
</evidence>
<evidence type="ECO:0000256" key="13">
    <source>
        <dbReference type="HAMAP-Rule" id="MF_00184"/>
    </source>
</evidence>
<dbReference type="CDD" id="cd00860">
    <property type="entry name" value="ThrRS_anticodon"/>
    <property type="match status" value="1"/>
</dbReference>
<reference evidence="16" key="1">
    <citation type="submission" date="2017-09" db="EMBL/GenBank/DDBJ databases">
        <title>Depth-based differentiation of microbial function through sediment-hosted aquifers and enrichment of novel symbionts in the deep terrestrial subsurface.</title>
        <authorList>
            <person name="Probst A.J."/>
            <person name="Ladd B."/>
            <person name="Jarett J.K."/>
            <person name="Geller-Mcgrath D.E."/>
            <person name="Sieber C.M.K."/>
            <person name="Emerson J.B."/>
            <person name="Anantharaman K."/>
            <person name="Thomas B.C."/>
            <person name="Malmstrom R."/>
            <person name="Stieglmeier M."/>
            <person name="Klingl A."/>
            <person name="Woyke T."/>
            <person name="Ryan C.M."/>
            <person name="Banfield J.F."/>
        </authorList>
    </citation>
    <scope>NUCLEOTIDE SEQUENCE [LARGE SCALE GENOMIC DNA]</scope>
</reference>
<keyword evidence="9 13" id="KW-0694">RNA-binding</keyword>
<comment type="catalytic activity">
    <reaction evidence="12 13">
        <text>tRNA(Thr) + L-threonine + ATP = L-threonyl-tRNA(Thr) + AMP + diphosphate + H(+)</text>
        <dbReference type="Rhea" id="RHEA:24624"/>
        <dbReference type="Rhea" id="RHEA-COMP:9670"/>
        <dbReference type="Rhea" id="RHEA-COMP:9704"/>
        <dbReference type="ChEBI" id="CHEBI:15378"/>
        <dbReference type="ChEBI" id="CHEBI:30616"/>
        <dbReference type="ChEBI" id="CHEBI:33019"/>
        <dbReference type="ChEBI" id="CHEBI:57926"/>
        <dbReference type="ChEBI" id="CHEBI:78442"/>
        <dbReference type="ChEBI" id="CHEBI:78534"/>
        <dbReference type="ChEBI" id="CHEBI:456215"/>
        <dbReference type="EC" id="6.1.1.3"/>
    </reaction>
</comment>
<dbReference type="InterPro" id="IPR006195">
    <property type="entry name" value="aa-tRNA-synth_II"/>
</dbReference>
<dbReference type="HAMAP" id="MF_00184">
    <property type="entry name" value="Thr_tRNA_synth"/>
    <property type="match status" value="1"/>
</dbReference>
<dbReference type="GO" id="GO:0000049">
    <property type="term" value="F:tRNA binding"/>
    <property type="evidence" value="ECO:0007669"/>
    <property type="project" value="UniProtKB-KW"/>
</dbReference>
<dbReference type="GO" id="GO:0005737">
    <property type="term" value="C:cytoplasm"/>
    <property type="evidence" value="ECO:0007669"/>
    <property type="project" value="UniProtKB-SubCell"/>
</dbReference>
<name>A0A2H0WX60_9BACT</name>
<evidence type="ECO:0000313" key="15">
    <source>
        <dbReference type="EMBL" id="PIS17260.1"/>
    </source>
</evidence>
<dbReference type="InterPro" id="IPR004154">
    <property type="entry name" value="Anticodon-bd"/>
</dbReference>
<protein>
    <recommendedName>
        <fullName evidence="13">Threonine--tRNA ligase</fullName>
        <ecNumber evidence="13">6.1.1.3</ecNumber>
    </recommendedName>
    <alternativeName>
        <fullName evidence="13">Threonyl-tRNA synthetase</fullName>
        <shortName evidence="13">ThrRS</shortName>
    </alternativeName>
</protein>
<comment type="similarity">
    <text evidence="1 13">Belongs to the class-II aminoacyl-tRNA synthetase family.</text>
</comment>
<dbReference type="FunFam" id="3.30.980.10:FF:000005">
    <property type="entry name" value="Threonyl-tRNA synthetase, mitochondrial"/>
    <property type="match status" value="1"/>
</dbReference>
<comment type="caution">
    <text evidence="13">Lacks conserved residue(s) required for the propagation of feature annotation.</text>
</comment>
<dbReference type="InterPro" id="IPR047246">
    <property type="entry name" value="ThrRS_anticodon"/>
</dbReference>
<dbReference type="InterPro" id="IPR002314">
    <property type="entry name" value="aa-tRNA-synt_IIb"/>
</dbReference>
<dbReference type="InterPro" id="IPR012947">
    <property type="entry name" value="tRNA_SAD"/>
</dbReference>
<feature type="domain" description="Aminoacyl-transfer RNA synthetases class-II family profile" evidence="14">
    <location>
        <begin position="165"/>
        <end position="467"/>
    </location>
</feature>
<dbReference type="PRINTS" id="PR01047">
    <property type="entry name" value="TRNASYNTHTHR"/>
</dbReference>
<dbReference type="InterPro" id="IPR036621">
    <property type="entry name" value="Anticodon-bd_dom_sf"/>
</dbReference>
<dbReference type="Pfam" id="PF03129">
    <property type="entry name" value="HGTP_anticodon"/>
    <property type="match status" value="1"/>
</dbReference>
<evidence type="ECO:0000256" key="8">
    <source>
        <dbReference type="ARBA" id="ARBA00022840"/>
    </source>
</evidence>
<evidence type="ECO:0000256" key="7">
    <source>
        <dbReference type="ARBA" id="ARBA00022833"/>
    </source>
</evidence>
<keyword evidence="8 13" id="KW-0067">ATP-binding</keyword>